<accession>A0ABR4MYR7</accession>
<evidence type="ECO:0000313" key="3">
    <source>
        <dbReference type="EMBL" id="KAL2912425.1"/>
    </source>
</evidence>
<keyword evidence="2" id="KW-0812">Transmembrane</keyword>
<evidence type="ECO:0000313" key="4">
    <source>
        <dbReference type="Proteomes" id="UP001527925"/>
    </source>
</evidence>
<dbReference type="EMBL" id="JADGIZ020000065">
    <property type="protein sequence ID" value="KAL2912425.1"/>
    <property type="molecule type" value="Genomic_DNA"/>
</dbReference>
<feature type="region of interest" description="Disordered" evidence="1">
    <location>
        <begin position="264"/>
        <end position="286"/>
    </location>
</feature>
<feature type="transmembrane region" description="Helical" evidence="2">
    <location>
        <begin position="36"/>
        <end position="58"/>
    </location>
</feature>
<keyword evidence="2" id="KW-0472">Membrane</keyword>
<protein>
    <submittedName>
        <fullName evidence="3">Uncharacterized protein</fullName>
    </submittedName>
</protein>
<reference evidence="3 4" key="1">
    <citation type="submission" date="2023-09" db="EMBL/GenBank/DDBJ databases">
        <title>Pangenome analysis of Batrachochytrium dendrobatidis and related Chytrids.</title>
        <authorList>
            <person name="Yacoub M.N."/>
            <person name="Stajich J.E."/>
            <person name="James T.Y."/>
        </authorList>
    </citation>
    <scope>NUCLEOTIDE SEQUENCE [LARGE SCALE GENOMIC DNA]</scope>
    <source>
        <strain evidence="3 4">JEL0888</strain>
    </source>
</reference>
<name>A0ABR4MYR7_9FUNG</name>
<feature type="transmembrane region" description="Helical" evidence="2">
    <location>
        <begin position="6"/>
        <end position="24"/>
    </location>
</feature>
<keyword evidence="4" id="KW-1185">Reference proteome</keyword>
<feature type="transmembrane region" description="Helical" evidence="2">
    <location>
        <begin position="165"/>
        <end position="190"/>
    </location>
</feature>
<sequence>MQPADWFSFAVCVASAFLTAVSIIPLMRVPTSQYAIALRSCLAIEVVHISIAAAWMLYGIQAQPPPDLAPGATEPPDAALARSAAAATAKTLRALANFVGCMGVVAFSIGELYFLNTLALHMANFPKRAVPMAKILIAVAAVVFVASTLSPFFAPEFVAQILFDYVALVLTVVIALLDICMQLLMLHFLFRKLTRAPPELKNRFLLLIAVSLSVVSIGPSIHFFAPGNMIALVVVKDFTSAGYYSCVAAGMLVVRKALMMHQSPNATPVRKPSPRRPENKAMDSGLDRMQSHTTTGMGVRAPATSEIAIESAIASG</sequence>
<evidence type="ECO:0000256" key="2">
    <source>
        <dbReference type="SAM" id="Phobius"/>
    </source>
</evidence>
<proteinExistence type="predicted"/>
<feature type="transmembrane region" description="Helical" evidence="2">
    <location>
        <begin position="94"/>
        <end position="115"/>
    </location>
</feature>
<dbReference type="Proteomes" id="UP001527925">
    <property type="component" value="Unassembled WGS sequence"/>
</dbReference>
<feature type="compositionally biased region" description="Basic and acidic residues" evidence="1">
    <location>
        <begin position="275"/>
        <end position="286"/>
    </location>
</feature>
<feature type="transmembrane region" description="Helical" evidence="2">
    <location>
        <begin position="230"/>
        <end position="254"/>
    </location>
</feature>
<feature type="transmembrane region" description="Helical" evidence="2">
    <location>
        <begin position="202"/>
        <end position="224"/>
    </location>
</feature>
<feature type="transmembrane region" description="Helical" evidence="2">
    <location>
        <begin position="135"/>
        <end position="153"/>
    </location>
</feature>
<organism evidence="3 4">
    <name type="scientific">Polyrhizophydium stewartii</name>
    <dbReference type="NCBI Taxonomy" id="2732419"/>
    <lineage>
        <taxon>Eukaryota</taxon>
        <taxon>Fungi</taxon>
        <taxon>Fungi incertae sedis</taxon>
        <taxon>Chytridiomycota</taxon>
        <taxon>Chytridiomycota incertae sedis</taxon>
        <taxon>Chytridiomycetes</taxon>
        <taxon>Rhizophydiales</taxon>
        <taxon>Rhizophydiales incertae sedis</taxon>
        <taxon>Polyrhizophydium</taxon>
    </lineage>
</organism>
<gene>
    <name evidence="3" type="ORF">HK105_208069</name>
</gene>
<evidence type="ECO:0000256" key="1">
    <source>
        <dbReference type="SAM" id="MobiDB-lite"/>
    </source>
</evidence>
<comment type="caution">
    <text evidence="3">The sequence shown here is derived from an EMBL/GenBank/DDBJ whole genome shotgun (WGS) entry which is preliminary data.</text>
</comment>
<keyword evidence="2" id="KW-1133">Transmembrane helix</keyword>